<feature type="signal peptide" evidence="1">
    <location>
        <begin position="1"/>
        <end position="19"/>
    </location>
</feature>
<keyword evidence="3" id="KW-1185">Reference proteome</keyword>
<name>A0A432W7G7_9GAMM</name>
<comment type="caution">
    <text evidence="2">The sequence shown here is derived from an EMBL/GenBank/DDBJ whole genome shotgun (WGS) entry which is preliminary data.</text>
</comment>
<keyword evidence="1" id="KW-0732">Signal</keyword>
<accession>A0A432W7G7</accession>
<dbReference type="AlphaFoldDB" id="A0A432W7G7"/>
<dbReference type="InterPro" id="IPR018642">
    <property type="entry name" value="DUF2066"/>
</dbReference>
<proteinExistence type="predicted"/>
<evidence type="ECO:0000256" key="1">
    <source>
        <dbReference type="SAM" id="SignalP"/>
    </source>
</evidence>
<organism evidence="2 3">
    <name type="scientific">Aliidiomarina minuta</name>
    <dbReference type="NCBI Taxonomy" id="880057"/>
    <lineage>
        <taxon>Bacteria</taxon>
        <taxon>Pseudomonadati</taxon>
        <taxon>Pseudomonadota</taxon>
        <taxon>Gammaproteobacteria</taxon>
        <taxon>Alteromonadales</taxon>
        <taxon>Idiomarinaceae</taxon>
        <taxon>Aliidiomarina</taxon>
    </lineage>
</organism>
<feature type="chain" id="PRO_5019446179" description="DUF2066 domain-containing protein" evidence="1">
    <location>
        <begin position="20"/>
        <end position="346"/>
    </location>
</feature>
<reference evidence="2 3" key="1">
    <citation type="journal article" date="2011" name="Front. Microbiol.">
        <title>Genomic signatures of strain selection and enhancement in Bacillus atrophaeus var. globigii, a historical biowarfare simulant.</title>
        <authorList>
            <person name="Gibbons H.S."/>
            <person name="Broomall S.M."/>
            <person name="McNew L.A."/>
            <person name="Daligault H."/>
            <person name="Chapman C."/>
            <person name="Bruce D."/>
            <person name="Karavis M."/>
            <person name="Krepps M."/>
            <person name="McGregor P.A."/>
            <person name="Hong C."/>
            <person name="Park K.H."/>
            <person name="Akmal A."/>
            <person name="Feldman A."/>
            <person name="Lin J.S."/>
            <person name="Chang W.E."/>
            <person name="Higgs B.W."/>
            <person name="Demirev P."/>
            <person name="Lindquist J."/>
            <person name="Liem A."/>
            <person name="Fochler E."/>
            <person name="Read T.D."/>
            <person name="Tapia R."/>
            <person name="Johnson S."/>
            <person name="Bishop-Lilly K.A."/>
            <person name="Detter C."/>
            <person name="Han C."/>
            <person name="Sozhamannan S."/>
            <person name="Rosenzweig C.N."/>
            <person name="Skowronski E.W."/>
        </authorList>
    </citation>
    <scope>NUCLEOTIDE SEQUENCE [LARGE SCALE GENOMIC DNA]</scope>
    <source>
        <strain evidence="2 3">MLST1</strain>
    </source>
</reference>
<protein>
    <recommendedName>
        <fullName evidence="4">DUF2066 domain-containing protein</fullName>
    </recommendedName>
</protein>
<sequence>MVRHWWLILIACWSFSLSADEVTDLYESRIEVATQSRDDRQDALREAFSSVLIKVSGQRDVLERPEVSRQLSQATNYLVQYSYVTERQQLYLRAQFDEQRIEELLRRANASYWSARRPNIIFWIAQETQRGARLIGRDADSEIVPAMRRQAHQRGLPISFPLLDLTDLSNLSASDVWGRFERPVQEASRRYPSDGLVMVRVQEGDNGQGYLAQWTLIVGNTRRSGQVDTEDLNGIGMAVVDSVTDRVAAEYAVSYSETEASEFTIRIINLQDLESVLLVESLLRRLASVEQATLARYHQGTAEFRLQLIGDMRRALQALELDNRMQRVEDPWSVTASPVLEYRWLR</sequence>
<evidence type="ECO:0000313" key="3">
    <source>
        <dbReference type="Proteomes" id="UP000288293"/>
    </source>
</evidence>
<dbReference type="Proteomes" id="UP000288293">
    <property type="component" value="Unassembled WGS sequence"/>
</dbReference>
<evidence type="ECO:0000313" key="2">
    <source>
        <dbReference type="EMBL" id="RUO25896.1"/>
    </source>
</evidence>
<evidence type="ECO:0008006" key="4">
    <source>
        <dbReference type="Google" id="ProtNLM"/>
    </source>
</evidence>
<gene>
    <name evidence="2" type="ORF">CWE09_03995</name>
</gene>
<dbReference type="EMBL" id="PIPL01000001">
    <property type="protein sequence ID" value="RUO25896.1"/>
    <property type="molecule type" value="Genomic_DNA"/>
</dbReference>
<dbReference type="Pfam" id="PF09839">
    <property type="entry name" value="DUF2066"/>
    <property type="match status" value="1"/>
</dbReference>